<evidence type="ECO:0000256" key="1">
    <source>
        <dbReference type="SAM" id="Phobius"/>
    </source>
</evidence>
<dbReference type="OMA" id="VTIFIQQ"/>
<evidence type="ECO:0008006" key="4">
    <source>
        <dbReference type="Google" id="ProtNLM"/>
    </source>
</evidence>
<evidence type="ECO:0000313" key="2">
    <source>
        <dbReference type="EMBL" id="CAD8090684.1"/>
    </source>
</evidence>
<dbReference type="Proteomes" id="UP000688137">
    <property type="component" value="Unassembled WGS sequence"/>
</dbReference>
<organism evidence="2 3">
    <name type="scientific">Paramecium primaurelia</name>
    <dbReference type="NCBI Taxonomy" id="5886"/>
    <lineage>
        <taxon>Eukaryota</taxon>
        <taxon>Sar</taxon>
        <taxon>Alveolata</taxon>
        <taxon>Ciliophora</taxon>
        <taxon>Intramacronucleata</taxon>
        <taxon>Oligohymenophorea</taxon>
        <taxon>Peniculida</taxon>
        <taxon>Parameciidae</taxon>
        <taxon>Paramecium</taxon>
    </lineage>
</organism>
<dbReference type="GO" id="GO:0008270">
    <property type="term" value="F:zinc ion binding"/>
    <property type="evidence" value="ECO:0007669"/>
    <property type="project" value="TreeGrafter"/>
</dbReference>
<gene>
    <name evidence="2" type="ORF">PPRIM_AZ9-3.1.T0860158</name>
</gene>
<accession>A0A8S1NUI2</accession>
<feature type="transmembrane region" description="Helical" evidence="1">
    <location>
        <begin position="29"/>
        <end position="51"/>
    </location>
</feature>
<reference evidence="2" key="1">
    <citation type="submission" date="2021-01" db="EMBL/GenBank/DDBJ databases">
        <authorList>
            <consortium name="Genoscope - CEA"/>
            <person name="William W."/>
        </authorList>
    </citation>
    <scope>NUCLEOTIDE SEQUENCE</scope>
</reference>
<keyword evidence="1" id="KW-0812">Transmembrane</keyword>
<proteinExistence type="predicted"/>
<keyword evidence="1" id="KW-0472">Membrane</keyword>
<dbReference type="PANTHER" id="PTHR12621:SF7">
    <property type="entry name" value="CYSTEINE AND HISTIDINE-RICH DOMAIN-CONTAINING PROTEIN 1"/>
    <property type="match status" value="1"/>
</dbReference>
<dbReference type="PANTHER" id="PTHR12621">
    <property type="entry name" value="CYSTEINE AND HISTIDINE-RICH DOMAIN CHORD -CONTAINING PROTEIN"/>
    <property type="match status" value="1"/>
</dbReference>
<sequence>MSYFLQSIDQFGVQQKLQIPPIKPTQKSAFGGLVTLILYGVSLGYFLSQFYEWQQNNKLPKITFLQEQIQDGQKLLIEGVFTEISYLKTLNNPIDPFNPQSLIFQPILEIVPQNRSNIQSIPLILDQEKLDNGKIITKFLIKNIELSNSPTNLPIRKIINYQLSLGYCNPNQLQEGQQCANQDTVDQFFKQANFFQVTIFIQQFDPRTKKLIYIPKFFIFDMIKDQLYTNQFILKVGELSMDDGFLFPNSNKYTYLSDLQVISAQYDQVYSKNIYGKELISILFFNLDQIKIVNMVEYPKISEILADTGSIISWILSISFIVSKYNENLSIEKTQREIITMYYNDFIDFQIQKNWLGKIQRVHCKGKEYDLQKSQEILNRLDQIAIEKMNYLNLQNEVAKLQLILQEHIGLQQIKKYLESKFSLESLFDKLGIPEKISQQQEINQIHAQQELQQEVDQQLNIEGEIDSKFNKDIVEQEVEQRMGLLDMKTHENLQFREQNSNLQIQESLQQNNNYLTVINVDKTDEIK</sequence>
<dbReference type="EMBL" id="CAJJDM010000089">
    <property type="protein sequence ID" value="CAD8090684.1"/>
    <property type="molecule type" value="Genomic_DNA"/>
</dbReference>
<dbReference type="AlphaFoldDB" id="A0A8S1NUI2"/>
<name>A0A8S1NUI2_PARPR</name>
<keyword evidence="1" id="KW-1133">Transmembrane helix</keyword>
<comment type="caution">
    <text evidence="2">The sequence shown here is derived from an EMBL/GenBank/DDBJ whole genome shotgun (WGS) entry which is preliminary data.</text>
</comment>
<evidence type="ECO:0000313" key="3">
    <source>
        <dbReference type="Proteomes" id="UP000688137"/>
    </source>
</evidence>
<keyword evidence="3" id="KW-1185">Reference proteome</keyword>
<protein>
    <recommendedName>
        <fullName evidence="4">Transmembrane protein</fullName>
    </recommendedName>
</protein>